<dbReference type="OrthoDB" id="8081994at2"/>
<accession>A0A546X0T0</accession>
<evidence type="ECO:0000313" key="4">
    <source>
        <dbReference type="Proteomes" id="UP000528185"/>
    </source>
</evidence>
<dbReference type="RefSeq" id="WP_077768168.1">
    <property type="nucleotide sequence ID" value="NZ_CAICSX020000003.1"/>
</dbReference>
<evidence type="ECO:0000313" key="2">
    <source>
        <dbReference type="EMBL" id="TRA94378.1"/>
    </source>
</evidence>
<dbReference type="Proteomes" id="UP000528185">
    <property type="component" value="Unassembled WGS sequence"/>
</dbReference>
<dbReference type="KEGG" id="aro:B0909_24510"/>
<sequence length="109" mass="12193">MRLAAHNGARSARPTHVYTIDYVASLIGENLELLQEIASNSDNIDYGEMIHAHDGSQEGVTTFTDRGIESLKEFLAGIRTCEGGVRQFRVDEQCDPERIERIMADEPRS</sequence>
<dbReference type="AlphaFoldDB" id="A0A546X0T0"/>
<dbReference type="EMBL" id="CAICSX020000003">
    <property type="protein sequence ID" value="CAD0217563.1"/>
    <property type="molecule type" value="Genomic_DNA"/>
</dbReference>
<comment type="caution">
    <text evidence="2">The sequence shown here is derived from an EMBL/GenBank/DDBJ whole genome shotgun (WGS) entry which is preliminary data.</text>
</comment>
<proteinExistence type="predicted"/>
<reference evidence="1 4" key="2">
    <citation type="submission" date="2020-06" db="EMBL/GenBank/DDBJ databases">
        <authorList>
            <person name="De Coninck B."/>
            <person name="Ibrahim H."/>
        </authorList>
    </citation>
    <scope>NUCLEOTIDE SEQUENCE [LARGE SCALE GENOMIC DNA]</scope>
    <source>
        <strain evidence="1">Ag_rhizogenes_K599</strain>
    </source>
</reference>
<gene>
    <name evidence="1" type="ORF">AGRHK599_LOCUS5116</name>
    <name evidence="2" type="ORF">EXN68_27100</name>
</gene>
<dbReference type="EMBL" id="SGNY01000017">
    <property type="protein sequence ID" value="TRA94378.1"/>
    <property type="molecule type" value="Genomic_DNA"/>
</dbReference>
<evidence type="ECO:0000313" key="3">
    <source>
        <dbReference type="Proteomes" id="UP000315434"/>
    </source>
</evidence>
<dbReference type="GeneID" id="79865096"/>
<evidence type="ECO:0000313" key="1">
    <source>
        <dbReference type="EMBL" id="CAD0217563.1"/>
    </source>
</evidence>
<dbReference type="Proteomes" id="UP000315434">
    <property type="component" value="Unassembled WGS sequence"/>
</dbReference>
<protein>
    <submittedName>
        <fullName evidence="2">Uncharacterized protein</fullName>
    </submittedName>
</protein>
<name>A0A546X0T0_RHIRH</name>
<reference evidence="2 3" key="1">
    <citation type="journal article" date="2019" name="Appl. Microbiol. Biotechnol.">
        <title>Differential efficiency of wild type rhizogenic strains for rol gene transformation of plants.</title>
        <authorList>
            <person name="Desmet S."/>
            <person name="De Keyser E."/>
            <person name="Van Vaerenbergh J."/>
            <person name="Baeyen S."/>
            <person name="Van Huylenbroeck J."/>
            <person name="Geelen D."/>
            <person name="Dhooghe E."/>
        </authorList>
    </citation>
    <scope>NUCLEOTIDE SEQUENCE [LARGE SCALE GENOMIC DNA]</scope>
    <source>
        <strain evidence="2 3">GBBC3284</strain>
    </source>
</reference>
<organism evidence="2 3">
    <name type="scientific">Rhizobium rhizogenes</name>
    <name type="common">Agrobacterium rhizogenes</name>
    <dbReference type="NCBI Taxonomy" id="359"/>
    <lineage>
        <taxon>Bacteria</taxon>
        <taxon>Pseudomonadati</taxon>
        <taxon>Pseudomonadota</taxon>
        <taxon>Alphaproteobacteria</taxon>
        <taxon>Hyphomicrobiales</taxon>
        <taxon>Rhizobiaceae</taxon>
        <taxon>Rhizobium/Agrobacterium group</taxon>
        <taxon>Rhizobium</taxon>
    </lineage>
</organism>